<dbReference type="Pfam" id="PF22486">
    <property type="entry name" value="MATH_2"/>
    <property type="match status" value="1"/>
</dbReference>
<dbReference type="AlphaFoldDB" id="V4L659"/>
<dbReference type="SMART" id="SM00061">
    <property type="entry name" value="MATH"/>
    <property type="match status" value="1"/>
</dbReference>
<dbReference type="CDD" id="cd00121">
    <property type="entry name" value="MATH"/>
    <property type="match status" value="1"/>
</dbReference>
<dbReference type="EMBL" id="KI517537">
    <property type="protein sequence ID" value="ESQ37792.1"/>
    <property type="molecule type" value="Genomic_DNA"/>
</dbReference>
<dbReference type="Proteomes" id="UP000030689">
    <property type="component" value="Unassembled WGS sequence"/>
</dbReference>
<proteinExistence type="predicted"/>
<evidence type="ECO:0000313" key="4">
    <source>
        <dbReference type="Proteomes" id="UP000030689"/>
    </source>
</evidence>
<dbReference type="Gramene" id="ESQ37792">
    <property type="protein sequence ID" value="ESQ37792"/>
    <property type="gene ID" value="EUTSA_v10029184mg"/>
</dbReference>
<dbReference type="PANTHER" id="PTHR46236">
    <property type="entry name" value="TRAF-LIKE SUPERFAMILY PROTEIN"/>
    <property type="match status" value="1"/>
</dbReference>
<name>V4L659_EUTSA</name>
<dbReference type="SUPFAM" id="SSF49599">
    <property type="entry name" value="TRAF domain-like"/>
    <property type="match status" value="1"/>
</dbReference>
<feature type="domain" description="MATH" evidence="2">
    <location>
        <begin position="7"/>
        <end position="131"/>
    </location>
</feature>
<organism evidence="3 4">
    <name type="scientific">Eutrema salsugineum</name>
    <name type="common">Saltwater cress</name>
    <name type="synonym">Sisymbrium salsugineum</name>
    <dbReference type="NCBI Taxonomy" id="72664"/>
    <lineage>
        <taxon>Eukaryota</taxon>
        <taxon>Viridiplantae</taxon>
        <taxon>Streptophyta</taxon>
        <taxon>Embryophyta</taxon>
        <taxon>Tracheophyta</taxon>
        <taxon>Spermatophyta</taxon>
        <taxon>Magnoliopsida</taxon>
        <taxon>eudicotyledons</taxon>
        <taxon>Gunneridae</taxon>
        <taxon>Pentapetalae</taxon>
        <taxon>rosids</taxon>
        <taxon>malvids</taxon>
        <taxon>Brassicales</taxon>
        <taxon>Brassicaceae</taxon>
        <taxon>Eutremeae</taxon>
        <taxon>Eutrema</taxon>
    </lineage>
</organism>
<dbReference type="STRING" id="72664.V4L659"/>
<dbReference type="InterPro" id="IPR002083">
    <property type="entry name" value="MATH/TRAF_dom"/>
</dbReference>
<dbReference type="Gene3D" id="2.60.210.10">
    <property type="entry name" value="Apoptosis, Tumor Necrosis Factor Receptor Associated Protein 2, Chain A"/>
    <property type="match status" value="1"/>
</dbReference>
<keyword evidence="1" id="KW-0175">Coiled coil</keyword>
<keyword evidence="4" id="KW-1185">Reference proteome</keyword>
<dbReference type="PROSITE" id="PS50144">
    <property type="entry name" value="MATH"/>
    <property type="match status" value="1"/>
</dbReference>
<protein>
    <recommendedName>
        <fullName evidence="2">MATH domain-containing protein</fullName>
    </recommendedName>
</protein>
<dbReference type="KEGG" id="eus:EUTSA_v10029184mg"/>
<accession>V4L659</accession>
<reference evidence="3 4" key="1">
    <citation type="journal article" date="2013" name="Front. Plant Sci.">
        <title>The Reference Genome of the Halophytic Plant Eutrema salsugineum.</title>
        <authorList>
            <person name="Yang R."/>
            <person name="Jarvis D.E."/>
            <person name="Chen H."/>
            <person name="Beilstein M.A."/>
            <person name="Grimwood J."/>
            <person name="Jenkins J."/>
            <person name="Shu S."/>
            <person name="Prochnik S."/>
            <person name="Xin M."/>
            <person name="Ma C."/>
            <person name="Schmutz J."/>
            <person name="Wing R.A."/>
            <person name="Mitchell-Olds T."/>
            <person name="Schumaker K.S."/>
            <person name="Wang X."/>
        </authorList>
    </citation>
    <scope>NUCLEOTIDE SEQUENCE [LARGE SCALE GENOMIC DNA]</scope>
</reference>
<sequence>MEDQKHTTDFTIEIDNFSQRKTMISSPNFLSGGCEWYVKVLPKGDCINDRHVHIYLCVGNPESLRPGWKIRTRNSFVVLNQSGKELYRLEDNCCRLYCDQIKQWGWFLHWWMFFYQGFLLDKNKLTLKVQVKVVEVVDEGEVTGNEMLEFKGFQVPYSKVSSLTRLFKDHRNIAKNFREKDQLVKTSYMIDLLDLIETLNKPPYSLSETELRNALRKLMELKEVGFKVNWLKKKHDEIQKRESNKTMISDLNKGTKAIWLDGVVHSWKVRVRGLVML</sequence>
<evidence type="ECO:0000256" key="1">
    <source>
        <dbReference type="ARBA" id="ARBA00023054"/>
    </source>
</evidence>
<evidence type="ECO:0000259" key="2">
    <source>
        <dbReference type="PROSITE" id="PS50144"/>
    </source>
</evidence>
<dbReference type="PANTHER" id="PTHR46236:SF12">
    <property type="entry name" value="MATH DOMAIN-CONTAINING PROTEIN"/>
    <property type="match status" value="1"/>
</dbReference>
<dbReference type="InterPro" id="IPR008974">
    <property type="entry name" value="TRAF-like"/>
</dbReference>
<dbReference type="eggNOG" id="KOG1987">
    <property type="taxonomic scope" value="Eukaryota"/>
</dbReference>
<evidence type="ECO:0000313" key="3">
    <source>
        <dbReference type="EMBL" id="ESQ37792.1"/>
    </source>
</evidence>
<dbReference type="PROSITE" id="PS51257">
    <property type="entry name" value="PROKAR_LIPOPROTEIN"/>
    <property type="match status" value="1"/>
</dbReference>
<gene>
    <name evidence="3" type="ORF">EUTSA_v10029184mg</name>
</gene>
<feature type="non-terminal residue" evidence="3">
    <location>
        <position position="277"/>
    </location>
</feature>
<dbReference type="InterPro" id="IPR050804">
    <property type="entry name" value="MCC"/>
</dbReference>